<sequence>MADVDMWLVLLLSKLSPTTNRSTVAFSKCEPSEFQSCVAWSPWWISSLVLFSGSRIRNTGSRNR</sequence>
<accession>A0A0A9DMM1</accession>
<name>A0A0A9DMM1_ARUDO</name>
<proteinExistence type="predicted"/>
<reference evidence="1" key="2">
    <citation type="journal article" date="2015" name="Data Brief">
        <title>Shoot transcriptome of the giant reed, Arundo donax.</title>
        <authorList>
            <person name="Barrero R.A."/>
            <person name="Guerrero F.D."/>
            <person name="Moolhuijzen P."/>
            <person name="Goolsby J.A."/>
            <person name="Tidwell J."/>
            <person name="Bellgard S.E."/>
            <person name="Bellgard M.I."/>
        </authorList>
    </citation>
    <scope>NUCLEOTIDE SEQUENCE</scope>
    <source>
        <tissue evidence="1">Shoot tissue taken approximately 20 cm above the soil surface</tissue>
    </source>
</reference>
<dbReference type="EMBL" id="GBRH01208864">
    <property type="protein sequence ID" value="JAD89031.1"/>
    <property type="molecule type" value="Transcribed_RNA"/>
</dbReference>
<protein>
    <submittedName>
        <fullName evidence="1">Uncharacterized protein</fullName>
    </submittedName>
</protein>
<dbReference type="AlphaFoldDB" id="A0A0A9DMM1"/>
<organism evidence="1">
    <name type="scientific">Arundo donax</name>
    <name type="common">Giant reed</name>
    <name type="synonym">Donax arundinaceus</name>
    <dbReference type="NCBI Taxonomy" id="35708"/>
    <lineage>
        <taxon>Eukaryota</taxon>
        <taxon>Viridiplantae</taxon>
        <taxon>Streptophyta</taxon>
        <taxon>Embryophyta</taxon>
        <taxon>Tracheophyta</taxon>
        <taxon>Spermatophyta</taxon>
        <taxon>Magnoliopsida</taxon>
        <taxon>Liliopsida</taxon>
        <taxon>Poales</taxon>
        <taxon>Poaceae</taxon>
        <taxon>PACMAD clade</taxon>
        <taxon>Arundinoideae</taxon>
        <taxon>Arundineae</taxon>
        <taxon>Arundo</taxon>
    </lineage>
</organism>
<evidence type="ECO:0000313" key="1">
    <source>
        <dbReference type="EMBL" id="JAD89031.1"/>
    </source>
</evidence>
<reference evidence="1" key="1">
    <citation type="submission" date="2014-09" db="EMBL/GenBank/DDBJ databases">
        <authorList>
            <person name="Magalhaes I.L.F."/>
            <person name="Oliveira U."/>
            <person name="Santos F.R."/>
            <person name="Vidigal T.H.D.A."/>
            <person name="Brescovit A.D."/>
            <person name="Santos A.J."/>
        </authorList>
    </citation>
    <scope>NUCLEOTIDE SEQUENCE</scope>
    <source>
        <tissue evidence="1">Shoot tissue taken approximately 20 cm above the soil surface</tissue>
    </source>
</reference>